<protein>
    <submittedName>
        <fullName evidence="2">Uncharacterized protein</fullName>
    </submittedName>
</protein>
<accession>A0AAV7UTJ1</accession>
<evidence type="ECO:0000313" key="2">
    <source>
        <dbReference type="EMBL" id="KAJ1192193.1"/>
    </source>
</evidence>
<evidence type="ECO:0000256" key="1">
    <source>
        <dbReference type="SAM" id="MobiDB-lite"/>
    </source>
</evidence>
<dbReference type="Proteomes" id="UP001066276">
    <property type="component" value="Chromosome 2_2"/>
</dbReference>
<dbReference type="EMBL" id="JANPWB010000004">
    <property type="protein sequence ID" value="KAJ1192193.1"/>
    <property type="molecule type" value="Genomic_DNA"/>
</dbReference>
<feature type="region of interest" description="Disordered" evidence="1">
    <location>
        <begin position="1"/>
        <end position="99"/>
    </location>
</feature>
<name>A0AAV7UTJ1_PLEWA</name>
<comment type="caution">
    <text evidence="2">The sequence shown here is derived from an EMBL/GenBank/DDBJ whole genome shotgun (WGS) entry which is preliminary data.</text>
</comment>
<feature type="compositionally biased region" description="Basic and acidic residues" evidence="1">
    <location>
        <begin position="47"/>
        <end position="57"/>
    </location>
</feature>
<keyword evidence="3" id="KW-1185">Reference proteome</keyword>
<feature type="compositionally biased region" description="Polar residues" evidence="1">
    <location>
        <begin position="24"/>
        <end position="37"/>
    </location>
</feature>
<proteinExistence type="predicted"/>
<dbReference type="AlphaFoldDB" id="A0AAV7UTJ1"/>
<sequence length="99" mass="10885">MKPCKSRKGNTIVLRPCPRAVDPGSQQGATAKETYSPQLEKGTPYLRPHEQNTEAKKTPATTRADGASHAGMGESTQIYRQKHNAGTRTIEEEYSTKIN</sequence>
<evidence type="ECO:0000313" key="3">
    <source>
        <dbReference type="Proteomes" id="UP001066276"/>
    </source>
</evidence>
<reference evidence="2" key="1">
    <citation type="journal article" date="2022" name="bioRxiv">
        <title>Sequencing and chromosome-scale assembly of the giantPleurodeles waltlgenome.</title>
        <authorList>
            <person name="Brown T."/>
            <person name="Elewa A."/>
            <person name="Iarovenko S."/>
            <person name="Subramanian E."/>
            <person name="Araus A.J."/>
            <person name="Petzold A."/>
            <person name="Susuki M."/>
            <person name="Suzuki K.-i.T."/>
            <person name="Hayashi T."/>
            <person name="Toyoda A."/>
            <person name="Oliveira C."/>
            <person name="Osipova E."/>
            <person name="Leigh N.D."/>
            <person name="Simon A."/>
            <person name="Yun M.H."/>
        </authorList>
    </citation>
    <scope>NUCLEOTIDE SEQUENCE</scope>
    <source>
        <strain evidence="2">20211129_DDA</strain>
        <tissue evidence="2">Liver</tissue>
    </source>
</reference>
<organism evidence="2 3">
    <name type="scientific">Pleurodeles waltl</name>
    <name type="common">Iberian ribbed newt</name>
    <dbReference type="NCBI Taxonomy" id="8319"/>
    <lineage>
        <taxon>Eukaryota</taxon>
        <taxon>Metazoa</taxon>
        <taxon>Chordata</taxon>
        <taxon>Craniata</taxon>
        <taxon>Vertebrata</taxon>
        <taxon>Euteleostomi</taxon>
        <taxon>Amphibia</taxon>
        <taxon>Batrachia</taxon>
        <taxon>Caudata</taxon>
        <taxon>Salamandroidea</taxon>
        <taxon>Salamandridae</taxon>
        <taxon>Pleurodelinae</taxon>
        <taxon>Pleurodeles</taxon>
    </lineage>
</organism>
<feature type="compositionally biased region" description="Basic and acidic residues" evidence="1">
    <location>
        <begin position="89"/>
        <end position="99"/>
    </location>
</feature>
<gene>
    <name evidence="2" type="ORF">NDU88_001505</name>
</gene>